<dbReference type="PANTHER" id="PTHR11533">
    <property type="entry name" value="PROTEASE M1 ZINC METALLOPROTEASE"/>
    <property type="match status" value="1"/>
</dbReference>
<dbReference type="InterPro" id="IPR027268">
    <property type="entry name" value="Peptidase_M4/M1_CTD_sf"/>
</dbReference>
<evidence type="ECO:0000256" key="5">
    <source>
        <dbReference type="ARBA" id="ARBA00022641"/>
    </source>
</evidence>
<keyword evidence="4 22" id="KW-0031">Aminopeptidase</keyword>
<dbReference type="FunFam" id="1.25.50.20:FF:000012">
    <property type="entry name" value="Aminopeptidase N"/>
    <property type="match status" value="1"/>
</dbReference>
<sequence>MAGSKVYISKTLAATTVLMTFSAIIGIITMIAVYQLEVMSLPPTKPPEPTTTETIPTGPPPSMRLPGNVIPESYKVFLQPYLYTEISNVTNQTFLFTGNSTVQLRCMEKSKNIFLHSKDLVLKAIRLTDLDENVNLEVTHHVNESDSDSNFLEIRVENEVLRENGSYSLFTAFEGILHDDLEGFYRSEYEDQASGEKRFLAASQMEPTDARKVFPCFDEPAMKAYFEITIIHREGTTALTNWPMTASGSNTIIIDGESWLVTPFATTSKMSTYILAITVSDFTSQPSPHREGIKVWARPDAVDAKHTDYAATITVPILEYYEEEFGIKYPLNKLDEIALPDLGPGAMENWGLITYRESALLFVEGVSSETNKEWIATIIAHELAHQWFGNLVTMNWWNEIWLNEGFATYMAYKGVDKVEPSWNVKDLIVINEVQEALEVDALTTSHPLCSAEEDIQTPSDIAGLFDVITYSKGAAVLRMLSYYIGENQFKMGIRSYLNEFKYSNVVQKDLWRHLQQAVDDAHRLENVEDVMKSWTQQVGYPVVTVNTNDGKVYQEHFLLNKTEHMSTLQWQVPIITVKDGSTDKPITFLLTDEVTKSEFKSDRWVLANVNRTGFYRVNYNKENWQRLIQQLETRPNEIFTINRGQLIDDAFNLARAKYVNVTLALDTTKYLKNDTEYIPWQSAVHNLDYFILMFDRSEVYGPMQAYLRKQVIPLYEYFENYTIHSEVPESHTAQFNQINAISVACANGFKNCTDMASSLFNRWRENDTYQPIHPNLKTTIYCNAIAAGGEDEWEFAWERFQNSTVATERDKLRYALSCTKQIWLLNRYLQYTLDPNKIRKMDAVSTIIYIARNVAGQALAWDFVRAQWNYFSQQYDGGIIALGELIDEVTLRFSTEYELQQLKQFQAEHGEDSLGSASRALEQAIERTEANIKWVKENKRTVLEWFRRESKTAY</sequence>
<keyword evidence="14 22" id="KW-1133">Transmembrane helix</keyword>
<dbReference type="GeneID" id="114766559"/>
<dbReference type="GO" id="GO:0005615">
    <property type="term" value="C:extracellular space"/>
    <property type="evidence" value="ECO:0007669"/>
    <property type="project" value="TreeGrafter"/>
</dbReference>
<dbReference type="Pfam" id="PF17900">
    <property type="entry name" value="Peptidase_M1_N"/>
    <property type="match status" value="1"/>
</dbReference>
<feature type="domain" description="ERAP1-like C-terminal" evidence="24">
    <location>
        <begin position="604"/>
        <end position="929"/>
    </location>
</feature>
<dbReference type="Gene3D" id="1.10.390.10">
    <property type="entry name" value="Neutral Protease Domain 2"/>
    <property type="match status" value="1"/>
</dbReference>
<dbReference type="Pfam" id="PF11838">
    <property type="entry name" value="ERAP1_C"/>
    <property type="match status" value="1"/>
</dbReference>
<feature type="domain" description="Aminopeptidase N-like N-terminal" evidence="25">
    <location>
        <begin position="71"/>
        <end position="274"/>
    </location>
</feature>
<dbReference type="Gene3D" id="2.60.40.1730">
    <property type="entry name" value="tricorn interacting facor f3 domain"/>
    <property type="match status" value="1"/>
</dbReference>
<keyword evidence="5" id="KW-0765">Sulfation</keyword>
<comment type="similarity">
    <text evidence="3 22">Belongs to the peptidase M1 family.</text>
</comment>
<dbReference type="InterPro" id="IPR001930">
    <property type="entry name" value="Peptidase_M1"/>
</dbReference>
<feature type="domain" description="Peptidase M1 membrane alanine aminopeptidase" evidence="23">
    <location>
        <begin position="309"/>
        <end position="534"/>
    </location>
</feature>
<dbReference type="PANTHER" id="PTHR11533:SF259">
    <property type="entry name" value="AMINOPEPTIDASE"/>
    <property type="match status" value="1"/>
</dbReference>
<dbReference type="GO" id="GO:0005737">
    <property type="term" value="C:cytoplasm"/>
    <property type="evidence" value="ECO:0007669"/>
    <property type="project" value="TreeGrafter"/>
</dbReference>
<dbReference type="GeneTree" id="ENSGT00940000164605"/>
<dbReference type="InterPro" id="IPR045357">
    <property type="entry name" value="Aminopeptidase_N-like_N"/>
</dbReference>
<feature type="binding site" evidence="20">
    <location>
        <position position="381"/>
    </location>
    <ligand>
        <name>Zn(2+)</name>
        <dbReference type="ChEBI" id="CHEBI:29105"/>
        <note>catalytic</note>
    </ligand>
</feature>
<evidence type="ECO:0000313" key="27">
    <source>
        <dbReference type="Proteomes" id="UP000694580"/>
    </source>
</evidence>
<dbReference type="InterPro" id="IPR034016">
    <property type="entry name" value="M1_APN-typ"/>
</dbReference>
<keyword evidence="12 20" id="KW-0862">Zinc</keyword>
<evidence type="ECO:0000256" key="19">
    <source>
        <dbReference type="PIRSR" id="PIRSR634016-1"/>
    </source>
</evidence>
<keyword evidence="15 22" id="KW-0482">Metalloprotease</keyword>
<evidence type="ECO:0000313" key="26">
    <source>
        <dbReference type="Ensembl" id="ENSDCDP00010015031.1"/>
    </source>
</evidence>
<keyword evidence="9 20" id="KW-0479">Metal-binding</keyword>
<comment type="cofactor">
    <cofactor evidence="20 22">
        <name>Zn(2+)</name>
        <dbReference type="ChEBI" id="CHEBI:29105"/>
    </cofactor>
    <text evidence="20 22">Binds 1 zinc ion per subunit.</text>
</comment>
<dbReference type="FunFam" id="1.10.390.10:FF:000016">
    <property type="entry name" value="Glutamyl aminopeptidase"/>
    <property type="match status" value="1"/>
</dbReference>
<dbReference type="GO" id="GO:0042277">
    <property type="term" value="F:peptide binding"/>
    <property type="evidence" value="ECO:0007669"/>
    <property type="project" value="TreeGrafter"/>
</dbReference>
<evidence type="ECO:0000256" key="11">
    <source>
        <dbReference type="ARBA" id="ARBA00022801"/>
    </source>
</evidence>
<keyword evidence="27" id="KW-1185">Reference proteome</keyword>
<dbReference type="PRINTS" id="PR00756">
    <property type="entry name" value="ALADIPTASE"/>
</dbReference>
<proteinExistence type="inferred from homology"/>
<comment type="subcellular location">
    <subcellularLocation>
        <location evidence="2">Membrane</location>
        <topology evidence="2">Single-pass type II membrane protein</topology>
    </subcellularLocation>
</comment>
<keyword evidence="8 22" id="KW-0812">Transmembrane</keyword>
<evidence type="ECO:0000259" key="23">
    <source>
        <dbReference type="Pfam" id="PF01433"/>
    </source>
</evidence>
<dbReference type="CDD" id="cd09601">
    <property type="entry name" value="M1_APN-Q_like"/>
    <property type="match status" value="1"/>
</dbReference>
<comment type="catalytic activity">
    <reaction evidence="1">
        <text>Release of an N-terminal amino acid, Xaa-|-Yaa- from a peptide, amide or arylamide. Xaa is preferably Ala, but may be most amino acids including Pro (slow action). When a terminal hydrophobic residue is followed by a prolyl residue, the two may be released as an intact Xaa-Pro dipeptide.</text>
        <dbReference type="EC" id="3.4.11.2"/>
    </reaction>
</comment>
<feature type="binding site" evidence="20">
    <location>
        <position position="404"/>
    </location>
    <ligand>
        <name>Zn(2+)</name>
        <dbReference type="ChEBI" id="CHEBI:29105"/>
        <note>catalytic</note>
    </ligand>
</feature>
<keyword evidence="17" id="KW-0325">Glycoprotein</keyword>
<evidence type="ECO:0000259" key="25">
    <source>
        <dbReference type="Pfam" id="PF17900"/>
    </source>
</evidence>
<evidence type="ECO:0000256" key="6">
    <source>
        <dbReference type="ARBA" id="ARBA00022657"/>
    </source>
</evidence>
<dbReference type="Proteomes" id="UP000694580">
    <property type="component" value="Chromosome 17"/>
</dbReference>
<gene>
    <name evidence="26" type="primary">anpeplb</name>
</gene>
<dbReference type="SUPFAM" id="SSF55486">
    <property type="entry name" value="Metalloproteases ('zincins'), catalytic domain"/>
    <property type="match status" value="1"/>
</dbReference>
<reference evidence="26" key="3">
    <citation type="submission" date="2025-09" db="UniProtKB">
        <authorList>
            <consortium name="Ensembl"/>
        </authorList>
    </citation>
    <scope>IDENTIFICATION</scope>
</reference>
<dbReference type="GO" id="GO:0008270">
    <property type="term" value="F:zinc ion binding"/>
    <property type="evidence" value="ECO:0007669"/>
    <property type="project" value="UniProtKB-UniRule"/>
</dbReference>
<dbReference type="InterPro" id="IPR042097">
    <property type="entry name" value="Aminopeptidase_N-like_N_sf"/>
</dbReference>
<dbReference type="AlphaFoldDB" id="A0AAY4B5F6"/>
<feature type="site" description="Transition state stabilizer" evidence="21">
    <location>
        <position position="470"/>
    </location>
</feature>
<feature type="transmembrane region" description="Helical" evidence="22">
    <location>
        <begin position="12"/>
        <end position="34"/>
    </location>
</feature>
<evidence type="ECO:0000256" key="10">
    <source>
        <dbReference type="ARBA" id="ARBA00022782"/>
    </source>
</evidence>
<evidence type="ECO:0000256" key="15">
    <source>
        <dbReference type="ARBA" id="ARBA00023049"/>
    </source>
</evidence>
<organism evidence="26 27">
    <name type="scientific">Denticeps clupeoides</name>
    <name type="common">denticle herring</name>
    <dbReference type="NCBI Taxonomy" id="299321"/>
    <lineage>
        <taxon>Eukaryota</taxon>
        <taxon>Metazoa</taxon>
        <taxon>Chordata</taxon>
        <taxon>Craniata</taxon>
        <taxon>Vertebrata</taxon>
        <taxon>Euteleostomi</taxon>
        <taxon>Actinopterygii</taxon>
        <taxon>Neopterygii</taxon>
        <taxon>Teleostei</taxon>
        <taxon>Clupei</taxon>
        <taxon>Clupeiformes</taxon>
        <taxon>Denticipitoidei</taxon>
        <taxon>Denticipitidae</taxon>
        <taxon>Denticeps</taxon>
    </lineage>
</organism>
<dbReference type="RefSeq" id="XP_028813234.1">
    <property type="nucleotide sequence ID" value="XM_028957401.1"/>
</dbReference>
<dbReference type="InterPro" id="IPR014782">
    <property type="entry name" value="Peptidase_M1_dom"/>
</dbReference>
<reference evidence="26" key="2">
    <citation type="submission" date="2025-08" db="UniProtKB">
        <authorList>
            <consortium name="Ensembl"/>
        </authorList>
    </citation>
    <scope>IDENTIFICATION</scope>
</reference>
<evidence type="ECO:0000256" key="20">
    <source>
        <dbReference type="PIRSR" id="PIRSR634016-3"/>
    </source>
</evidence>
<evidence type="ECO:0000256" key="14">
    <source>
        <dbReference type="ARBA" id="ARBA00022989"/>
    </source>
</evidence>
<dbReference type="FunFam" id="2.60.40.1730:FF:000012">
    <property type="entry name" value="Aminopeptidase N"/>
    <property type="match status" value="1"/>
</dbReference>
<reference evidence="26 27" key="1">
    <citation type="submission" date="2020-06" db="EMBL/GenBank/DDBJ databases">
        <authorList>
            <consortium name="Wellcome Sanger Institute Data Sharing"/>
        </authorList>
    </citation>
    <scope>NUCLEOTIDE SEQUENCE [LARGE SCALE GENOMIC DNA]</scope>
</reference>
<keyword evidence="11 22" id="KW-0378">Hydrolase</keyword>
<keyword evidence="6" id="KW-0037">Angiogenesis</keyword>
<evidence type="ECO:0000256" key="8">
    <source>
        <dbReference type="ARBA" id="ARBA00022692"/>
    </source>
</evidence>
<dbReference type="InterPro" id="IPR024571">
    <property type="entry name" value="ERAP1-like_C_dom"/>
</dbReference>
<evidence type="ECO:0000256" key="7">
    <source>
        <dbReference type="ARBA" id="ARBA00022670"/>
    </source>
</evidence>
<evidence type="ECO:0000256" key="21">
    <source>
        <dbReference type="PIRSR" id="PIRSR634016-4"/>
    </source>
</evidence>
<keyword evidence="7 22" id="KW-0645">Protease</keyword>
<dbReference type="GO" id="GO:0005886">
    <property type="term" value="C:plasma membrane"/>
    <property type="evidence" value="ECO:0007669"/>
    <property type="project" value="TreeGrafter"/>
</dbReference>
<dbReference type="GO" id="GO:0006508">
    <property type="term" value="P:proteolysis"/>
    <property type="evidence" value="ECO:0007669"/>
    <property type="project" value="UniProtKB-KW"/>
</dbReference>
<evidence type="ECO:0000256" key="18">
    <source>
        <dbReference type="ARBA" id="ARBA00047171"/>
    </source>
</evidence>
<keyword evidence="13" id="KW-0735">Signal-anchor</keyword>
<dbReference type="GO" id="GO:0070006">
    <property type="term" value="F:metalloaminopeptidase activity"/>
    <property type="evidence" value="ECO:0007669"/>
    <property type="project" value="TreeGrafter"/>
</dbReference>
<evidence type="ECO:0000256" key="9">
    <source>
        <dbReference type="ARBA" id="ARBA00022723"/>
    </source>
</evidence>
<dbReference type="GO" id="GO:0030154">
    <property type="term" value="P:cell differentiation"/>
    <property type="evidence" value="ECO:0007669"/>
    <property type="project" value="UniProtKB-KW"/>
</dbReference>
<evidence type="ECO:0000256" key="13">
    <source>
        <dbReference type="ARBA" id="ARBA00022968"/>
    </source>
</evidence>
<dbReference type="Gene3D" id="1.25.50.20">
    <property type="match status" value="1"/>
</dbReference>
<dbReference type="EC" id="3.4.11.-" evidence="22"/>
<dbReference type="SUPFAM" id="SSF63737">
    <property type="entry name" value="Leukotriene A4 hydrolase N-terminal domain"/>
    <property type="match status" value="1"/>
</dbReference>
<feature type="active site" description="Proton acceptor" evidence="19">
    <location>
        <position position="382"/>
    </location>
</feature>
<keyword evidence="16 22" id="KW-0472">Membrane</keyword>
<feature type="binding site" evidence="20">
    <location>
        <position position="385"/>
    </location>
    <ligand>
        <name>Zn(2+)</name>
        <dbReference type="ChEBI" id="CHEBI:29105"/>
        <note>catalytic</note>
    </ligand>
</feature>
<evidence type="ECO:0000256" key="17">
    <source>
        <dbReference type="ARBA" id="ARBA00023180"/>
    </source>
</evidence>
<dbReference type="GO" id="GO:0001525">
    <property type="term" value="P:angiogenesis"/>
    <property type="evidence" value="ECO:0007669"/>
    <property type="project" value="UniProtKB-KW"/>
</dbReference>
<evidence type="ECO:0000256" key="1">
    <source>
        <dbReference type="ARBA" id="ARBA00000098"/>
    </source>
</evidence>
<dbReference type="InterPro" id="IPR050344">
    <property type="entry name" value="Peptidase_M1_aminopeptidases"/>
</dbReference>
<keyword evidence="10" id="KW-0221">Differentiation</keyword>
<evidence type="ECO:0000256" key="12">
    <source>
        <dbReference type="ARBA" id="ARBA00022833"/>
    </source>
</evidence>
<dbReference type="Pfam" id="PF01433">
    <property type="entry name" value="Peptidase_M1"/>
    <property type="match status" value="1"/>
</dbReference>
<protein>
    <recommendedName>
        <fullName evidence="22">Aminopeptidase</fullName>
        <ecNumber evidence="22">3.4.11.-</ecNumber>
    </recommendedName>
</protein>
<evidence type="ECO:0000256" key="16">
    <source>
        <dbReference type="ARBA" id="ARBA00023136"/>
    </source>
</evidence>
<dbReference type="Gene3D" id="2.60.40.1910">
    <property type="match status" value="1"/>
</dbReference>
<dbReference type="GO" id="GO:0043171">
    <property type="term" value="P:peptide catabolic process"/>
    <property type="evidence" value="ECO:0007669"/>
    <property type="project" value="TreeGrafter"/>
</dbReference>
<evidence type="ECO:0000259" key="24">
    <source>
        <dbReference type="Pfam" id="PF11838"/>
    </source>
</evidence>
<dbReference type="Ensembl" id="ENSDCDT00010015858.1">
    <property type="protein sequence ID" value="ENSDCDP00010015031.1"/>
    <property type="gene ID" value="ENSDCDG00010006473.1"/>
</dbReference>
<comment type="subunit">
    <text evidence="18">Homodimer. Interacts with SLC6A19.</text>
</comment>
<evidence type="ECO:0000256" key="3">
    <source>
        <dbReference type="ARBA" id="ARBA00010136"/>
    </source>
</evidence>
<accession>A0AAY4B5F6</accession>
<evidence type="ECO:0000256" key="22">
    <source>
        <dbReference type="RuleBase" id="RU364040"/>
    </source>
</evidence>
<evidence type="ECO:0000256" key="2">
    <source>
        <dbReference type="ARBA" id="ARBA00004606"/>
    </source>
</evidence>
<name>A0AAY4B5F6_9TELE</name>
<dbReference type="GO" id="GO:0016285">
    <property type="term" value="F:alanyl aminopeptidase activity"/>
    <property type="evidence" value="ECO:0007669"/>
    <property type="project" value="UniProtKB-EC"/>
</dbReference>
<evidence type="ECO:0000256" key="4">
    <source>
        <dbReference type="ARBA" id="ARBA00022438"/>
    </source>
</evidence>